<keyword evidence="5" id="KW-1185">Reference proteome</keyword>
<dbReference type="InterPro" id="IPR012893">
    <property type="entry name" value="HipA-like_C"/>
</dbReference>
<evidence type="ECO:0000256" key="2">
    <source>
        <dbReference type="ARBA" id="ARBA00022777"/>
    </source>
</evidence>
<dbReference type="AlphaFoldDB" id="A0A845SGU0"/>
<accession>A0A845SGU0</accession>
<evidence type="ECO:0000313" key="4">
    <source>
        <dbReference type="EMBL" id="NDL62164.1"/>
    </source>
</evidence>
<keyword evidence="2" id="KW-0418">Kinase</keyword>
<feature type="domain" description="HipA-like C-terminal" evidence="3">
    <location>
        <begin position="2"/>
        <end position="53"/>
    </location>
</feature>
<gene>
    <name evidence="4" type="ORF">GRH90_05255</name>
</gene>
<dbReference type="Proteomes" id="UP000461443">
    <property type="component" value="Unassembled WGS sequence"/>
</dbReference>
<name>A0A845SGU0_9GAMM</name>
<dbReference type="Pfam" id="PF07804">
    <property type="entry name" value="HipA_C"/>
    <property type="match status" value="1"/>
</dbReference>
<organism evidence="4 5">
    <name type="scientific">Acerihabitans arboris</name>
    <dbReference type="NCBI Taxonomy" id="2691583"/>
    <lineage>
        <taxon>Bacteria</taxon>
        <taxon>Pseudomonadati</taxon>
        <taxon>Pseudomonadota</taxon>
        <taxon>Gammaproteobacteria</taxon>
        <taxon>Enterobacterales</taxon>
        <taxon>Pectobacteriaceae</taxon>
        <taxon>Acerihabitans</taxon>
    </lineage>
</organism>
<keyword evidence="1" id="KW-0808">Transferase</keyword>
<dbReference type="GO" id="GO:0016301">
    <property type="term" value="F:kinase activity"/>
    <property type="evidence" value="ECO:0007669"/>
    <property type="project" value="UniProtKB-KW"/>
</dbReference>
<proteinExistence type="predicted"/>
<protein>
    <recommendedName>
        <fullName evidence="3">HipA-like C-terminal domain-containing protein</fullName>
    </recommendedName>
</protein>
<reference evidence="4 5" key="2">
    <citation type="submission" date="2020-02" db="EMBL/GenBank/DDBJ databases">
        <title>The new genus of Enterobacteriales.</title>
        <authorList>
            <person name="Kim I.S."/>
        </authorList>
    </citation>
    <scope>NUCLEOTIDE SEQUENCE [LARGE SCALE GENOMIC DNA]</scope>
    <source>
        <strain evidence="4 5">SAP-6</strain>
    </source>
</reference>
<evidence type="ECO:0000259" key="3">
    <source>
        <dbReference type="Pfam" id="PF07804"/>
    </source>
</evidence>
<evidence type="ECO:0000313" key="5">
    <source>
        <dbReference type="Proteomes" id="UP000461443"/>
    </source>
</evidence>
<sequence>MFGIARRLKLKIKKADRLFRRMIFNVVAGNHDDRSKNFAFIINQQYQWQLAPA</sequence>
<dbReference type="EMBL" id="WUBS01000003">
    <property type="protein sequence ID" value="NDL62164.1"/>
    <property type="molecule type" value="Genomic_DNA"/>
</dbReference>
<dbReference type="RefSeq" id="WP_162364849.1">
    <property type="nucleotide sequence ID" value="NZ_WUBS01000003.1"/>
</dbReference>
<reference evidence="4 5" key="1">
    <citation type="submission" date="2019-12" db="EMBL/GenBank/DDBJ databases">
        <authorList>
            <person name="Lee S.D."/>
        </authorList>
    </citation>
    <scope>NUCLEOTIDE SEQUENCE [LARGE SCALE GENOMIC DNA]</scope>
    <source>
        <strain evidence="4 5">SAP-6</strain>
    </source>
</reference>
<comment type="caution">
    <text evidence="4">The sequence shown here is derived from an EMBL/GenBank/DDBJ whole genome shotgun (WGS) entry which is preliminary data.</text>
</comment>
<evidence type="ECO:0000256" key="1">
    <source>
        <dbReference type="ARBA" id="ARBA00022679"/>
    </source>
</evidence>